<evidence type="ECO:0000256" key="1">
    <source>
        <dbReference type="ARBA" id="ARBA00004123"/>
    </source>
</evidence>
<reference evidence="7" key="3">
    <citation type="journal article" date="2017" name="Nature">
        <title>Genome sequence of the progenitor of the wheat D genome Aegilops tauschii.</title>
        <authorList>
            <person name="Luo M.C."/>
            <person name="Gu Y.Q."/>
            <person name="Puiu D."/>
            <person name="Wang H."/>
            <person name="Twardziok S.O."/>
            <person name="Deal K.R."/>
            <person name="Huo N."/>
            <person name="Zhu T."/>
            <person name="Wang L."/>
            <person name="Wang Y."/>
            <person name="McGuire P.E."/>
            <person name="Liu S."/>
            <person name="Long H."/>
            <person name="Ramasamy R.K."/>
            <person name="Rodriguez J.C."/>
            <person name="Van S.L."/>
            <person name="Yuan L."/>
            <person name="Wang Z."/>
            <person name="Xia Z."/>
            <person name="Xiao L."/>
            <person name="Anderson O.D."/>
            <person name="Ouyang S."/>
            <person name="Liang Y."/>
            <person name="Zimin A.V."/>
            <person name="Pertea G."/>
            <person name="Qi P."/>
            <person name="Bennetzen J.L."/>
            <person name="Dai X."/>
            <person name="Dawson M.W."/>
            <person name="Muller H.G."/>
            <person name="Kugler K."/>
            <person name="Rivarola-Duarte L."/>
            <person name="Spannagl M."/>
            <person name="Mayer K.F.X."/>
            <person name="Lu F.H."/>
            <person name="Bevan M.W."/>
            <person name="Leroy P."/>
            <person name="Li P."/>
            <person name="You F.M."/>
            <person name="Sun Q."/>
            <person name="Liu Z."/>
            <person name="Lyons E."/>
            <person name="Wicker T."/>
            <person name="Salzberg S.L."/>
            <person name="Devos K.M."/>
            <person name="Dvorak J."/>
        </authorList>
    </citation>
    <scope>NUCLEOTIDE SEQUENCE [LARGE SCALE GENOMIC DNA]</scope>
    <source>
        <strain evidence="7">cv. AL8/78</strain>
    </source>
</reference>
<dbReference type="Gene3D" id="2.40.330.10">
    <property type="entry name" value="DNA-binding pseudobarrel domain"/>
    <property type="match status" value="1"/>
</dbReference>
<reference evidence="8" key="2">
    <citation type="journal article" date="2017" name="Nat. Plants">
        <title>The Aegilops tauschii genome reveals multiple impacts of transposons.</title>
        <authorList>
            <person name="Zhao G."/>
            <person name="Zou C."/>
            <person name="Li K."/>
            <person name="Wang K."/>
            <person name="Li T."/>
            <person name="Gao L."/>
            <person name="Zhang X."/>
            <person name="Wang H."/>
            <person name="Yang Z."/>
            <person name="Liu X."/>
            <person name="Jiang W."/>
            <person name="Mao L."/>
            <person name="Kong X."/>
            <person name="Jiao Y."/>
            <person name="Jia J."/>
        </authorList>
    </citation>
    <scope>NUCLEOTIDE SEQUENCE [LARGE SCALE GENOMIC DNA]</scope>
    <source>
        <strain evidence="8">cv. AL8/78</strain>
    </source>
</reference>
<proteinExistence type="predicted"/>
<feature type="domain" description="TF-B3" evidence="6">
    <location>
        <begin position="44"/>
        <end position="103"/>
    </location>
</feature>
<evidence type="ECO:0000256" key="2">
    <source>
        <dbReference type="ARBA" id="ARBA00023015"/>
    </source>
</evidence>
<keyword evidence="5" id="KW-0539">Nucleus</keyword>
<evidence type="ECO:0000256" key="4">
    <source>
        <dbReference type="ARBA" id="ARBA00023163"/>
    </source>
</evidence>
<dbReference type="Gramene" id="AET2Gv21082600.1">
    <property type="protein sequence ID" value="AET2Gv21082600.1"/>
    <property type="gene ID" value="AET2Gv21082600"/>
</dbReference>
<evidence type="ECO:0000256" key="3">
    <source>
        <dbReference type="ARBA" id="ARBA00023125"/>
    </source>
</evidence>
<keyword evidence="2" id="KW-0805">Transcription regulation</keyword>
<dbReference type="GO" id="GO:0003677">
    <property type="term" value="F:DNA binding"/>
    <property type="evidence" value="ECO:0007669"/>
    <property type="project" value="UniProtKB-KW"/>
</dbReference>
<dbReference type="InterPro" id="IPR003340">
    <property type="entry name" value="B3_DNA-bd"/>
</dbReference>
<keyword evidence="3" id="KW-0238">DNA-binding</keyword>
<reference evidence="8" key="1">
    <citation type="journal article" date="2014" name="Science">
        <title>Ancient hybridizations among the ancestral genomes of bread wheat.</title>
        <authorList>
            <consortium name="International Wheat Genome Sequencing Consortium,"/>
            <person name="Marcussen T."/>
            <person name="Sandve S.R."/>
            <person name="Heier L."/>
            <person name="Spannagl M."/>
            <person name="Pfeifer M."/>
            <person name="Jakobsen K.S."/>
            <person name="Wulff B.B."/>
            <person name="Steuernagel B."/>
            <person name="Mayer K.F."/>
            <person name="Olsen O.A."/>
        </authorList>
    </citation>
    <scope>NUCLEOTIDE SEQUENCE [LARGE SCALE GENOMIC DNA]</scope>
    <source>
        <strain evidence="8">cv. AL8/78</strain>
    </source>
</reference>
<reference evidence="7" key="4">
    <citation type="submission" date="2019-03" db="UniProtKB">
        <authorList>
            <consortium name="EnsemblPlants"/>
        </authorList>
    </citation>
    <scope>IDENTIFICATION</scope>
</reference>
<dbReference type="EnsemblPlants" id="AET2Gv21082600.1">
    <property type="protein sequence ID" value="AET2Gv21082600.1"/>
    <property type="gene ID" value="AET2Gv21082600"/>
</dbReference>
<dbReference type="InterPro" id="IPR044835">
    <property type="entry name" value="ARF_plant"/>
</dbReference>
<organism evidence="7 8">
    <name type="scientific">Aegilops tauschii subsp. strangulata</name>
    <name type="common">Goatgrass</name>
    <dbReference type="NCBI Taxonomy" id="200361"/>
    <lineage>
        <taxon>Eukaryota</taxon>
        <taxon>Viridiplantae</taxon>
        <taxon>Streptophyta</taxon>
        <taxon>Embryophyta</taxon>
        <taxon>Tracheophyta</taxon>
        <taxon>Spermatophyta</taxon>
        <taxon>Magnoliopsida</taxon>
        <taxon>Liliopsida</taxon>
        <taxon>Poales</taxon>
        <taxon>Poaceae</taxon>
        <taxon>BOP clade</taxon>
        <taxon>Pooideae</taxon>
        <taxon>Triticodae</taxon>
        <taxon>Triticeae</taxon>
        <taxon>Triticinae</taxon>
        <taxon>Aegilops</taxon>
    </lineage>
</organism>
<name>A0A453D408_AEGTS</name>
<evidence type="ECO:0000313" key="7">
    <source>
        <dbReference type="EnsemblPlants" id="AET2Gv21082400.2"/>
    </source>
</evidence>
<sequence>MHADKDTDEVYAQMTLQPVNSETDVFPIPSLGSYAKSKHPAEYFCKNLTASDTSTHGGFSVPRRAAEKLFPQLDYSMQPPNQELIVRDLHDNMWTFRHIYRGRVECCLTCF</sequence>
<dbReference type="PANTHER" id="PTHR31384">
    <property type="entry name" value="AUXIN RESPONSE FACTOR 4-RELATED"/>
    <property type="match status" value="1"/>
</dbReference>
<accession>A0A453D408</accession>
<dbReference type="GO" id="GO:0009725">
    <property type="term" value="P:response to hormone"/>
    <property type="evidence" value="ECO:0007669"/>
    <property type="project" value="InterPro"/>
</dbReference>
<dbReference type="Proteomes" id="UP000015105">
    <property type="component" value="Chromosome 2D"/>
</dbReference>
<dbReference type="PANTHER" id="PTHR31384:SF10">
    <property type="entry name" value="AUXIN RESPONSE FACTOR 5"/>
    <property type="match status" value="1"/>
</dbReference>
<dbReference type="CDD" id="cd10017">
    <property type="entry name" value="B3_DNA"/>
    <property type="match status" value="1"/>
</dbReference>
<evidence type="ECO:0000259" key="6">
    <source>
        <dbReference type="Pfam" id="PF02362"/>
    </source>
</evidence>
<dbReference type="AlphaFoldDB" id="A0A453D408"/>
<keyword evidence="8" id="KW-1185">Reference proteome</keyword>
<evidence type="ECO:0000313" key="8">
    <source>
        <dbReference type="Proteomes" id="UP000015105"/>
    </source>
</evidence>
<keyword evidence="4" id="KW-0804">Transcription</keyword>
<dbReference type="GO" id="GO:0006355">
    <property type="term" value="P:regulation of DNA-templated transcription"/>
    <property type="evidence" value="ECO:0007669"/>
    <property type="project" value="InterPro"/>
</dbReference>
<comment type="subcellular location">
    <subcellularLocation>
        <location evidence="1">Nucleus</location>
    </subcellularLocation>
</comment>
<dbReference type="Gramene" id="AET2Gv21082400.2">
    <property type="protein sequence ID" value="AET2Gv21082400.2"/>
    <property type="gene ID" value="AET2Gv21082400"/>
</dbReference>
<evidence type="ECO:0000256" key="5">
    <source>
        <dbReference type="ARBA" id="ARBA00023242"/>
    </source>
</evidence>
<reference evidence="7" key="5">
    <citation type="journal article" date="2021" name="G3 (Bethesda)">
        <title>Aegilops tauschii genome assembly Aet v5.0 features greater sequence contiguity and improved annotation.</title>
        <authorList>
            <person name="Wang L."/>
            <person name="Zhu T."/>
            <person name="Rodriguez J.C."/>
            <person name="Deal K.R."/>
            <person name="Dubcovsky J."/>
            <person name="McGuire P.E."/>
            <person name="Lux T."/>
            <person name="Spannagl M."/>
            <person name="Mayer K.F.X."/>
            <person name="Baldrich P."/>
            <person name="Meyers B.C."/>
            <person name="Huo N."/>
            <person name="Gu Y.Q."/>
            <person name="Zhou H."/>
            <person name="Devos K.M."/>
            <person name="Bennetzen J.L."/>
            <person name="Unver T."/>
            <person name="Budak H."/>
            <person name="Gulick P.J."/>
            <person name="Galiba G."/>
            <person name="Kalapos B."/>
            <person name="Nelson D.R."/>
            <person name="Li P."/>
            <person name="You F.M."/>
            <person name="Luo M.C."/>
            <person name="Dvorak J."/>
        </authorList>
    </citation>
    <scope>NUCLEOTIDE SEQUENCE [LARGE SCALE GENOMIC DNA]</scope>
    <source>
        <strain evidence="7">cv. AL8/78</strain>
    </source>
</reference>
<dbReference type="Pfam" id="PF02362">
    <property type="entry name" value="B3"/>
    <property type="match status" value="1"/>
</dbReference>
<dbReference type="GO" id="GO:0005634">
    <property type="term" value="C:nucleus"/>
    <property type="evidence" value="ECO:0007669"/>
    <property type="project" value="UniProtKB-SubCell"/>
</dbReference>
<dbReference type="EnsemblPlants" id="AET2Gv21082400.2">
    <property type="protein sequence ID" value="AET2Gv21082400.2"/>
    <property type="gene ID" value="AET2Gv21082400"/>
</dbReference>
<dbReference type="SUPFAM" id="SSF101936">
    <property type="entry name" value="DNA-binding pseudobarrel domain"/>
    <property type="match status" value="1"/>
</dbReference>
<dbReference type="InterPro" id="IPR015300">
    <property type="entry name" value="DNA-bd_pseudobarrel_sf"/>
</dbReference>
<protein>
    <recommendedName>
        <fullName evidence="6">TF-B3 domain-containing protein</fullName>
    </recommendedName>
</protein>